<name>A0A1F7XZV0_9BACT</name>
<reference evidence="3 4" key="1">
    <citation type="journal article" date="2016" name="Nat. Commun.">
        <title>Thousands of microbial genomes shed light on interconnected biogeochemical processes in an aquifer system.</title>
        <authorList>
            <person name="Anantharaman K."/>
            <person name="Brown C.T."/>
            <person name="Hug L.A."/>
            <person name="Sharon I."/>
            <person name="Castelle C.J."/>
            <person name="Probst A.J."/>
            <person name="Thomas B.C."/>
            <person name="Singh A."/>
            <person name="Wilkins M.J."/>
            <person name="Karaoz U."/>
            <person name="Brodie E.L."/>
            <person name="Williams K.H."/>
            <person name="Hubbard S.S."/>
            <person name="Banfield J.F."/>
        </authorList>
    </citation>
    <scope>NUCLEOTIDE SEQUENCE [LARGE SCALE GENOMIC DNA]</scope>
</reference>
<dbReference type="Gene3D" id="2.170.130.30">
    <property type="match status" value="1"/>
</dbReference>
<sequence>MSKDPGPRVPYDTRSGTELYPKEKMNKIKLALTFIALLFAAWLATWFGLFNFIDTSNPQTSNASNTENTLVEASQATVVIDFGDGKIETGKVVIGEPTTAYSALTKLVDENDIEIETKQYDFGVFVQSIDSYESSSEKAWIYYVNGESGTIAADQKEIVGTDTVEWKYVTPSEE</sequence>
<feature type="domain" description="Transcobalamin-like C-terminal" evidence="2">
    <location>
        <begin position="114"/>
        <end position="169"/>
    </location>
</feature>
<evidence type="ECO:0000313" key="4">
    <source>
        <dbReference type="Proteomes" id="UP000178419"/>
    </source>
</evidence>
<evidence type="ECO:0000259" key="2">
    <source>
        <dbReference type="Pfam" id="PF14478"/>
    </source>
</evidence>
<dbReference type="Pfam" id="PF14478">
    <property type="entry name" value="DUF4430"/>
    <property type="match status" value="1"/>
</dbReference>
<keyword evidence="1" id="KW-0472">Membrane</keyword>
<keyword evidence="1" id="KW-0812">Transmembrane</keyword>
<dbReference type="InterPro" id="IPR027954">
    <property type="entry name" value="Transcobalamin-like_C"/>
</dbReference>
<evidence type="ECO:0000313" key="3">
    <source>
        <dbReference type="EMBL" id="OGM19938.1"/>
    </source>
</evidence>
<dbReference type="AlphaFoldDB" id="A0A1F7XZV0"/>
<dbReference type="EMBL" id="MGGE01000058">
    <property type="protein sequence ID" value="OGM19938.1"/>
    <property type="molecule type" value="Genomic_DNA"/>
</dbReference>
<dbReference type="Proteomes" id="UP000178419">
    <property type="component" value="Unassembled WGS sequence"/>
</dbReference>
<evidence type="ECO:0000256" key="1">
    <source>
        <dbReference type="SAM" id="Phobius"/>
    </source>
</evidence>
<comment type="caution">
    <text evidence="3">The sequence shown here is derived from an EMBL/GenBank/DDBJ whole genome shotgun (WGS) entry which is preliminary data.</text>
</comment>
<organism evidence="3 4">
    <name type="scientific">Candidatus Woesebacteria bacterium RIFCSPHIGHO2_01_FULL_38_9</name>
    <dbReference type="NCBI Taxonomy" id="1802492"/>
    <lineage>
        <taxon>Bacteria</taxon>
        <taxon>Candidatus Woeseibacteriota</taxon>
    </lineage>
</organism>
<accession>A0A1F7XZV0</accession>
<keyword evidence="1" id="KW-1133">Transmembrane helix</keyword>
<protein>
    <recommendedName>
        <fullName evidence="2">Transcobalamin-like C-terminal domain-containing protein</fullName>
    </recommendedName>
</protein>
<feature type="transmembrane region" description="Helical" evidence="1">
    <location>
        <begin position="30"/>
        <end position="53"/>
    </location>
</feature>
<proteinExistence type="predicted"/>
<gene>
    <name evidence="3" type="ORF">A2714_04350</name>
</gene>